<proteinExistence type="predicted"/>
<evidence type="ECO:0000313" key="3">
    <source>
        <dbReference type="Proteomes" id="UP000307440"/>
    </source>
</evidence>
<dbReference type="OrthoDB" id="2901006at2759"/>
<keyword evidence="1" id="KW-1133">Transmembrane helix</keyword>
<accession>A0A5C3KWE5</accession>
<keyword evidence="1" id="KW-0472">Membrane</keyword>
<dbReference type="Proteomes" id="UP000307440">
    <property type="component" value="Unassembled WGS sequence"/>
</dbReference>
<dbReference type="Gene3D" id="1.20.5.510">
    <property type="entry name" value="Single helix bin"/>
    <property type="match status" value="1"/>
</dbReference>
<dbReference type="AlphaFoldDB" id="A0A5C3KWE5"/>
<protein>
    <submittedName>
        <fullName evidence="2">Uncharacterized protein</fullName>
    </submittedName>
</protein>
<keyword evidence="3" id="KW-1185">Reference proteome</keyword>
<organism evidence="2 3">
    <name type="scientific">Coprinopsis marcescibilis</name>
    <name type="common">Agaric fungus</name>
    <name type="synonym">Psathyrella marcescibilis</name>
    <dbReference type="NCBI Taxonomy" id="230819"/>
    <lineage>
        <taxon>Eukaryota</taxon>
        <taxon>Fungi</taxon>
        <taxon>Dikarya</taxon>
        <taxon>Basidiomycota</taxon>
        <taxon>Agaricomycotina</taxon>
        <taxon>Agaricomycetes</taxon>
        <taxon>Agaricomycetidae</taxon>
        <taxon>Agaricales</taxon>
        <taxon>Agaricineae</taxon>
        <taxon>Psathyrellaceae</taxon>
        <taxon>Coprinopsis</taxon>
    </lineage>
</organism>
<reference evidence="2 3" key="1">
    <citation type="journal article" date="2019" name="Nat. Ecol. Evol.">
        <title>Megaphylogeny resolves global patterns of mushroom evolution.</title>
        <authorList>
            <person name="Varga T."/>
            <person name="Krizsan K."/>
            <person name="Foldi C."/>
            <person name="Dima B."/>
            <person name="Sanchez-Garcia M."/>
            <person name="Sanchez-Ramirez S."/>
            <person name="Szollosi G.J."/>
            <person name="Szarkandi J.G."/>
            <person name="Papp V."/>
            <person name="Albert L."/>
            <person name="Andreopoulos W."/>
            <person name="Angelini C."/>
            <person name="Antonin V."/>
            <person name="Barry K.W."/>
            <person name="Bougher N.L."/>
            <person name="Buchanan P."/>
            <person name="Buyck B."/>
            <person name="Bense V."/>
            <person name="Catcheside P."/>
            <person name="Chovatia M."/>
            <person name="Cooper J."/>
            <person name="Damon W."/>
            <person name="Desjardin D."/>
            <person name="Finy P."/>
            <person name="Geml J."/>
            <person name="Haridas S."/>
            <person name="Hughes K."/>
            <person name="Justo A."/>
            <person name="Karasinski D."/>
            <person name="Kautmanova I."/>
            <person name="Kiss B."/>
            <person name="Kocsube S."/>
            <person name="Kotiranta H."/>
            <person name="LaButti K.M."/>
            <person name="Lechner B.E."/>
            <person name="Liimatainen K."/>
            <person name="Lipzen A."/>
            <person name="Lukacs Z."/>
            <person name="Mihaltcheva S."/>
            <person name="Morgado L.N."/>
            <person name="Niskanen T."/>
            <person name="Noordeloos M.E."/>
            <person name="Ohm R.A."/>
            <person name="Ortiz-Santana B."/>
            <person name="Ovrebo C."/>
            <person name="Racz N."/>
            <person name="Riley R."/>
            <person name="Savchenko A."/>
            <person name="Shiryaev A."/>
            <person name="Soop K."/>
            <person name="Spirin V."/>
            <person name="Szebenyi C."/>
            <person name="Tomsovsky M."/>
            <person name="Tulloss R.E."/>
            <person name="Uehling J."/>
            <person name="Grigoriev I.V."/>
            <person name="Vagvolgyi C."/>
            <person name="Papp T."/>
            <person name="Martin F.M."/>
            <person name="Miettinen O."/>
            <person name="Hibbett D.S."/>
            <person name="Nagy L.G."/>
        </authorList>
    </citation>
    <scope>NUCLEOTIDE SEQUENCE [LARGE SCALE GENOMIC DNA]</scope>
    <source>
        <strain evidence="2 3">CBS 121175</strain>
    </source>
</reference>
<evidence type="ECO:0000313" key="2">
    <source>
        <dbReference type="EMBL" id="TFK24969.1"/>
    </source>
</evidence>
<gene>
    <name evidence="2" type="ORF">FA15DRAFT_669030</name>
</gene>
<dbReference type="Gene3D" id="2.60.120.260">
    <property type="entry name" value="Galactose-binding domain-like"/>
    <property type="match status" value="1"/>
</dbReference>
<feature type="transmembrane region" description="Helical" evidence="1">
    <location>
        <begin position="302"/>
        <end position="324"/>
    </location>
</feature>
<dbReference type="EMBL" id="ML210192">
    <property type="protein sequence ID" value="TFK24969.1"/>
    <property type="molecule type" value="Genomic_DNA"/>
</dbReference>
<keyword evidence="1" id="KW-0812">Transmembrane</keyword>
<name>A0A5C3KWE5_COPMA</name>
<sequence>MSQEFTLLVDDQDPSVNYLCPSLQQEGLGGSYSNRTWTTIKDASCVSGWFEYTFYGTGIHIHVPVAKTAESAAVLLDNVLFKPSADGVFEAKNLTDGKHKFTYGIGEVKALPVFDYLTVTAGRSTKLNGRTLLADDTDDSVVFDGNWSTKAPQQLDFDHSTNLYKDSAHWSSTVGDTVRFEFIGTSVSVFGLVNNITDAGNLTASYTIDGATTTLGIPEGTFDSVPMTELYHADLQPGLHTLVVNLTEIGSPRLALGIDFIAYNTSVDSVTSLPGYELTANANAAPDPSKPGASSSSSAKNAILGGVLGGVGFLILLGIAFFFWRRRQSKTAVRLASTNSSQVDFGATVNAEKQVQPST</sequence>
<evidence type="ECO:0000256" key="1">
    <source>
        <dbReference type="SAM" id="Phobius"/>
    </source>
</evidence>